<feature type="region of interest" description="Disordered" evidence="2">
    <location>
        <begin position="515"/>
        <end position="538"/>
    </location>
</feature>
<organism evidence="3 4">
    <name type="scientific">Caenorhabditis nigoni</name>
    <dbReference type="NCBI Taxonomy" id="1611254"/>
    <lineage>
        <taxon>Eukaryota</taxon>
        <taxon>Metazoa</taxon>
        <taxon>Ecdysozoa</taxon>
        <taxon>Nematoda</taxon>
        <taxon>Chromadorea</taxon>
        <taxon>Rhabditida</taxon>
        <taxon>Rhabditina</taxon>
        <taxon>Rhabditomorpha</taxon>
        <taxon>Rhabditoidea</taxon>
        <taxon>Rhabditidae</taxon>
        <taxon>Peloderinae</taxon>
        <taxon>Caenorhabditis</taxon>
    </lineage>
</organism>
<feature type="compositionally biased region" description="Basic and acidic residues" evidence="2">
    <location>
        <begin position="527"/>
        <end position="538"/>
    </location>
</feature>
<dbReference type="AlphaFoldDB" id="A0A2G5SV94"/>
<sequence length="538" mass="62735">MLENHKVNNLSAGTVRFSEASSPQHSQFSPETPTAIISLLRAKNKENLEAWHQECEMHLKYLYVMQKTWNDNDLRMGFQNTLSEAIEHFENRLVFIDELKASKEIVAAAQKTFEEKQREYEMKRSEKIRMEGNMNDSFLGNSDAEKLRNEYSEYSKNFTDAFLETHQAKTNLNNQRNIWNETASMFNEATTQVEAKNESYQILEEKWSSLMSVLKDVTDKSSDPQNNVSQELSLMEKILQTPPLSALELNLSDRMMLSEIKAKERVPSKVPSTARIISYYGYFSKMDWEKRYSLTYVTEKESSAIQELIPILEVLKSHNFRREICEVLTEAVALQTEKMDQITKLKILANSVSEAERVFSNKDAEFELSTRHYKECLNNSEAYFKSEDYASLVKNTEKQVELAKKLEQAREEVQRETDDLNMQKEAMDEMIKKITEIEETFVKNQMKLMKLEKNWSFIEKIVLSVERQNQTEVDKEKKNQLLVKFLESPLLISEQLDPDDEALLKSFTTKFFGILEKPSEEPSEDEPAQKKGRMESEE</sequence>
<dbReference type="OrthoDB" id="5905381at2759"/>
<keyword evidence="4" id="KW-1185">Reference proteome</keyword>
<keyword evidence="1" id="KW-0175">Coiled coil</keyword>
<evidence type="ECO:0000256" key="2">
    <source>
        <dbReference type="SAM" id="MobiDB-lite"/>
    </source>
</evidence>
<reference evidence="4" key="1">
    <citation type="submission" date="2017-10" db="EMBL/GenBank/DDBJ databases">
        <title>Rapid genome shrinkage in a self-fertile nematode reveals novel sperm competition proteins.</title>
        <authorList>
            <person name="Yin D."/>
            <person name="Schwarz E.M."/>
            <person name="Thomas C.G."/>
            <person name="Felde R.L."/>
            <person name="Korf I.F."/>
            <person name="Cutter A.D."/>
            <person name="Schartner C.M."/>
            <person name="Ralston E.J."/>
            <person name="Meyer B.J."/>
            <person name="Haag E.S."/>
        </authorList>
    </citation>
    <scope>NUCLEOTIDE SEQUENCE [LARGE SCALE GENOMIC DNA]</scope>
    <source>
        <strain evidence="4">JU1422</strain>
    </source>
</reference>
<name>A0A2G5SV94_9PELO</name>
<feature type="coiled-coil region" evidence="1">
    <location>
        <begin position="392"/>
        <end position="440"/>
    </location>
</feature>
<gene>
    <name evidence="3" type="primary">Cnig_chr_X.g24623</name>
    <name evidence="3" type="ORF">B9Z55_024623</name>
</gene>
<evidence type="ECO:0000256" key="1">
    <source>
        <dbReference type="SAM" id="Coils"/>
    </source>
</evidence>
<evidence type="ECO:0000313" key="3">
    <source>
        <dbReference type="EMBL" id="PIC18882.1"/>
    </source>
</evidence>
<protein>
    <submittedName>
        <fullName evidence="3">Uncharacterized protein</fullName>
    </submittedName>
</protein>
<dbReference type="EMBL" id="PDUG01000006">
    <property type="protein sequence ID" value="PIC18882.1"/>
    <property type="molecule type" value="Genomic_DNA"/>
</dbReference>
<feature type="coiled-coil region" evidence="1">
    <location>
        <begin position="99"/>
        <end position="126"/>
    </location>
</feature>
<proteinExistence type="predicted"/>
<comment type="caution">
    <text evidence="3">The sequence shown here is derived from an EMBL/GenBank/DDBJ whole genome shotgun (WGS) entry which is preliminary data.</text>
</comment>
<accession>A0A2G5SV94</accession>
<evidence type="ECO:0000313" key="4">
    <source>
        <dbReference type="Proteomes" id="UP000230233"/>
    </source>
</evidence>
<dbReference type="Proteomes" id="UP000230233">
    <property type="component" value="Chromosome X"/>
</dbReference>